<evidence type="ECO:0000313" key="2">
    <source>
        <dbReference type="EMBL" id="MBX71174.1"/>
    </source>
</evidence>
<feature type="chain" id="PRO_5015163386" evidence="1">
    <location>
        <begin position="24"/>
        <end position="65"/>
    </location>
</feature>
<keyword evidence="1" id="KW-0732">Signal</keyword>
<name>A0A2P2QWB4_RHIMU</name>
<feature type="signal peptide" evidence="1">
    <location>
        <begin position="1"/>
        <end position="23"/>
    </location>
</feature>
<dbReference type="AlphaFoldDB" id="A0A2P2QWB4"/>
<accession>A0A2P2QWB4</accession>
<evidence type="ECO:0000256" key="1">
    <source>
        <dbReference type="SAM" id="SignalP"/>
    </source>
</evidence>
<organism evidence="2">
    <name type="scientific">Rhizophora mucronata</name>
    <name type="common">Asiatic mangrove</name>
    <dbReference type="NCBI Taxonomy" id="61149"/>
    <lineage>
        <taxon>Eukaryota</taxon>
        <taxon>Viridiplantae</taxon>
        <taxon>Streptophyta</taxon>
        <taxon>Embryophyta</taxon>
        <taxon>Tracheophyta</taxon>
        <taxon>Spermatophyta</taxon>
        <taxon>Magnoliopsida</taxon>
        <taxon>eudicotyledons</taxon>
        <taxon>Gunneridae</taxon>
        <taxon>Pentapetalae</taxon>
        <taxon>rosids</taxon>
        <taxon>fabids</taxon>
        <taxon>Malpighiales</taxon>
        <taxon>Rhizophoraceae</taxon>
        <taxon>Rhizophora</taxon>
    </lineage>
</organism>
<protein>
    <submittedName>
        <fullName evidence="2">Uncharacterized protein</fullName>
    </submittedName>
</protein>
<reference evidence="2" key="1">
    <citation type="submission" date="2018-02" db="EMBL/GenBank/DDBJ databases">
        <title>Rhizophora mucronata_Transcriptome.</title>
        <authorList>
            <person name="Meera S.P."/>
            <person name="Sreeshan A."/>
            <person name="Augustine A."/>
        </authorList>
    </citation>
    <scope>NUCLEOTIDE SEQUENCE</scope>
    <source>
        <tissue evidence="2">Leaf</tissue>
    </source>
</reference>
<sequence>MLLGGNWDFCLAGLATPWTIAGGVTPVGSGTGSVLLIAQLGSGRMPLAEEMVEFMWSRTPAMMTL</sequence>
<dbReference type="EMBL" id="GGEC01090690">
    <property type="protein sequence ID" value="MBX71174.1"/>
    <property type="molecule type" value="Transcribed_RNA"/>
</dbReference>
<proteinExistence type="predicted"/>